<proteinExistence type="predicted"/>
<feature type="region of interest" description="Disordered" evidence="1">
    <location>
        <begin position="1"/>
        <end position="28"/>
    </location>
</feature>
<accession>A0A7I7LJ70</accession>
<sequence>MDQTHHAKGNRDRNTRAHQGPLPRGQHHVFGAVEVYPRVAIVSAAGQRKPGVKTHNGETVRHGATDYS</sequence>
<evidence type="ECO:0000313" key="2">
    <source>
        <dbReference type="EMBL" id="BBX59824.1"/>
    </source>
</evidence>
<dbReference type="KEGG" id="msho:MSHO_51690"/>
<feature type="compositionally biased region" description="Basic and acidic residues" evidence="1">
    <location>
        <begin position="55"/>
        <end position="68"/>
    </location>
</feature>
<gene>
    <name evidence="2" type="ORF">MSHO_51690</name>
</gene>
<dbReference type="AlphaFoldDB" id="A0A7I7LJ70"/>
<keyword evidence="3" id="KW-1185">Reference proteome</keyword>
<feature type="region of interest" description="Disordered" evidence="1">
    <location>
        <begin position="45"/>
        <end position="68"/>
    </location>
</feature>
<evidence type="ECO:0000256" key="1">
    <source>
        <dbReference type="SAM" id="MobiDB-lite"/>
    </source>
</evidence>
<dbReference type="EMBL" id="AP022572">
    <property type="protein sequence ID" value="BBX59824.1"/>
    <property type="molecule type" value="Genomic_DNA"/>
</dbReference>
<evidence type="ECO:0000313" key="3">
    <source>
        <dbReference type="Proteomes" id="UP000467164"/>
    </source>
</evidence>
<organism evidence="2 3">
    <name type="scientific">Mycobacterium shottsii</name>
    <dbReference type="NCBI Taxonomy" id="133549"/>
    <lineage>
        <taxon>Bacteria</taxon>
        <taxon>Bacillati</taxon>
        <taxon>Actinomycetota</taxon>
        <taxon>Actinomycetes</taxon>
        <taxon>Mycobacteriales</taxon>
        <taxon>Mycobacteriaceae</taxon>
        <taxon>Mycobacterium</taxon>
        <taxon>Mycobacterium ulcerans group</taxon>
    </lineage>
</organism>
<reference evidence="2 3" key="1">
    <citation type="journal article" date="2019" name="Emerg. Microbes Infect.">
        <title>Comprehensive subspecies identification of 175 nontuberculous mycobacteria species based on 7547 genomic profiles.</title>
        <authorList>
            <person name="Matsumoto Y."/>
            <person name="Kinjo T."/>
            <person name="Motooka D."/>
            <person name="Nabeya D."/>
            <person name="Jung N."/>
            <person name="Uechi K."/>
            <person name="Horii T."/>
            <person name="Iida T."/>
            <person name="Fujita J."/>
            <person name="Nakamura S."/>
        </authorList>
    </citation>
    <scope>NUCLEOTIDE SEQUENCE [LARGE SCALE GENOMIC DNA]</scope>
    <source>
        <strain evidence="2 3">JCM 12657</strain>
    </source>
</reference>
<protein>
    <submittedName>
        <fullName evidence="2">Uncharacterized protein</fullName>
    </submittedName>
</protein>
<dbReference type="Proteomes" id="UP000467164">
    <property type="component" value="Chromosome"/>
</dbReference>
<name>A0A7I7LJ70_9MYCO</name>